<evidence type="ECO:0000313" key="1">
    <source>
        <dbReference type="EMBL" id="KAF9493267.1"/>
    </source>
</evidence>
<dbReference type="AlphaFoldDB" id="A0A9P6D6Q8"/>
<keyword evidence="2" id="KW-1185">Reference proteome</keyword>
<comment type="caution">
    <text evidence="1">The sequence shown here is derived from an EMBL/GenBank/DDBJ whole genome shotgun (WGS) entry which is preliminary data.</text>
</comment>
<dbReference type="OrthoDB" id="3232711at2759"/>
<dbReference type="EMBL" id="MU154588">
    <property type="protein sequence ID" value="KAF9493267.1"/>
    <property type="molecule type" value="Genomic_DNA"/>
</dbReference>
<organism evidence="1 2">
    <name type="scientific">Pleurotus eryngii</name>
    <name type="common">Boletus of the steppes</name>
    <dbReference type="NCBI Taxonomy" id="5323"/>
    <lineage>
        <taxon>Eukaryota</taxon>
        <taxon>Fungi</taxon>
        <taxon>Dikarya</taxon>
        <taxon>Basidiomycota</taxon>
        <taxon>Agaricomycotina</taxon>
        <taxon>Agaricomycetes</taxon>
        <taxon>Agaricomycetidae</taxon>
        <taxon>Agaricales</taxon>
        <taxon>Pleurotineae</taxon>
        <taxon>Pleurotaceae</taxon>
        <taxon>Pleurotus</taxon>
    </lineage>
</organism>
<gene>
    <name evidence="1" type="ORF">BDN71DRAFT_1395361</name>
</gene>
<dbReference type="Proteomes" id="UP000807025">
    <property type="component" value="Unassembled WGS sequence"/>
</dbReference>
<protein>
    <submittedName>
        <fullName evidence="1">Uncharacterized protein</fullName>
    </submittedName>
</protein>
<evidence type="ECO:0000313" key="2">
    <source>
        <dbReference type="Proteomes" id="UP000807025"/>
    </source>
</evidence>
<proteinExistence type="predicted"/>
<name>A0A9P6D6Q8_PLEER</name>
<sequence>MIGLKVEWCQLRACAVHWTEEHKLVLEEMCRVLAYLQWQTTWWSHQSLHRSATIYSMALAPTLPSKALSSRAFTNILPTCGSHVYMHFTSTLIGSRIQISQFLPSWCQLACTHLSCV</sequence>
<accession>A0A9P6D6Q8</accession>
<reference evidence="1" key="1">
    <citation type="submission" date="2020-11" db="EMBL/GenBank/DDBJ databases">
        <authorList>
            <consortium name="DOE Joint Genome Institute"/>
            <person name="Ahrendt S."/>
            <person name="Riley R."/>
            <person name="Andreopoulos W."/>
            <person name="Labutti K."/>
            <person name="Pangilinan J."/>
            <person name="Ruiz-Duenas F.J."/>
            <person name="Barrasa J.M."/>
            <person name="Sanchez-Garcia M."/>
            <person name="Camarero S."/>
            <person name="Miyauchi S."/>
            <person name="Serrano A."/>
            <person name="Linde D."/>
            <person name="Babiker R."/>
            <person name="Drula E."/>
            <person name="Ayuso-Fernandez I."/>
            <person name="Pacheco R."/>
            <person name="Padilla G."/>
            <person name="Ferreira P."/>
            <person name="Barriuso J."/>
            <person name="Kellner H."/>
            <person name="Castanera R."/>
            <person name="Alfaro M."/>
            <person name="Ramirez L."/>
            <person name="Pisabarro A.G."/>
            <person name="Kuo A."/>
            <person name="Tritt A."/>
            <person name="Lipzen A."/>
            <person name="He G."/>
            <person name="Yan M."/>
            <person name="Ng V."/>
            <person name="Cullen D."/>
            <person name="Martin F."/>
            <person name="Rosso M.-N."/>
            <person name="Henrissat B."/>
            <person name="Hibbett D."/>
            <person name="Martinez A.T."/>
            <person name="Grigoriev I.V."/>
        </authorList>
    </citation>
    <scope>NUCLEOTIDE SEQUENCE</scope>
    <source>
        <strain evidence="1">ATCC 90797</strain>
    </source>
</reference>